<feature type="compositionally biased region" description="Low complexity" evidence="19">
    <location>
        <begin position="639"/>
        <end position="650"/>
    </location>
</feature>
<evidence type="ECO:0000256" key="12">
    <source>
        <dbReference type="ARBA" id="ARBA00023204"/>
    </source>
</evidence>
<keyword evidence="11 16" id="KW-0269">Exonuclease</keyword>
<dbReference type="InterPro" id="IPR029052">
    <property type="entry name" value="Metallo-depent_PP-like"/>
</dbReference>
<dbReference type="InterPro" id="IPR038487">
    <property type="entry name" value="Mre11_capping_dom"/>
</dbReference>
<comment type="function">
    <text evidence="16">Core component of the MRN complex, which plays a central role in double-strand break (DSB) repair, DNA recombination, maintenance of telomere integrity and meiosis. The MRN complex is involved in the repair of DNA double-strand breaks (DSBs) via homologous recombination (HR), an error-free mechanism which primarily occurs during S and G2 phases. The complex (1) mediates the end resection of damaged DNA, which generates proper single-stranded DNA, a key initial steps in HR, and is (2) required for the recruitment of other repair factors and efficient activation of ATM and ATR upon DNA damage. Within the MRN complex, MRE11 possesses both single-strand endonuclease activity and double-strand-specific 3'-5' exonuclease activity. MRE11 first endonucleolytically cleaves the 5' strand at DNA DSB ends to prevent non-homologous end joining (NHEJ) and licence HR. It then generates a single-stranded DNA gap via 3' to 5' exonucleolytic degradation, which is required for single-strand invasion and recombination.</text>
</comment>
<dbReference type="GO" id="GO:0042138">
    <property type="term" value="P:meiotic DNA double-strand break formation"/>
    <property type="evidence" value="ECO:0007669"/>
    <property type="project" value="TreeGrafter"/>
</dbReference>
<keyword evidence="15 16" id="KW-0469">Meiosis</keyword>
<dbReference type="InterPro" id="IPR003701">
    <property type="entry name" value="Mre11"/>
</dbReference>
<feature type="region of interest" description="Disordered" evidence="19">
    <location>
        <begin position="566"/>
        <end position="704"/>
    </location>
</feature>
<evidence type="ECO:0000256" key="14">
    <source>
        <dbReference type="ARBA" id="ARBA00023242"/>
    </source>
</evidence>
<dbReference type="GO" id="GO:0007095">
    <property type="term" value="P:mitotic G2 DNA damage checkpoint signaling"/>
    <property type="evidence" value="ECO:0007669"/>
    <property type="project" value="TreeGrafter"/>
</dbReference>
<dbReference type="Gene3D" id="3.30.110.110">
    <property type="entry name" value="Mre11, capping domain"/>
    <property type="match status" value="1"/>
</dbReference>
<dbReference type="GO" id="GO:0008296">
    <property type="term" value="F:3'-5'-DNA exonuclease activity"/>
    <property type="evidence" value="ECO:0007669"/>
    <property type="project" value="InterPro"/>
</dbReference>
<dbReference type="Pfam" id="PF04152">
    <property type="entry name" value="Mre11_DNA_bind"/>
    <property type="match status" value="1"/>
</dbReference>
<evidence type="ECO:0000256" key="17">
    <source>
        <dbReference type="PIRSR" id="PIRSR000882-1"/>
    </source>
</evidence>
<feature type="compositionally biased region" description="Low complexity" evidence="19">
    <location>
        <begin position="671"/>
        <end position="684"/>
    </location>
</feature>
<evidence type="ECO:0000256" key="8">
    <source>
        <dbReference type="ARBA" id="ARBA00022759"/>
    </source>
</evidence>
<feature type="compositionally biased region" description="Basic and acidic residues" evidence="19">
    <location>
        <begin position="594"/>
        <end position="605"/>
    </location>
</feature>
<dbReference type="SUPFAM" id="SSF56300">
    <property type="entry name" value="Metallo-dependent phosphatases"/>
    <property type="match status" value="1"/>
</dbReference>
<dbReference type="GO" id="GO:0006303">
    <property type="term" value="P:double-strand break repair via nonhomologous end joining"/>
    <property type="evidence" value="ECO:0007669"/>
    <property type="project" value="TreeGrafter"/>
</dbReference>
<accession>A0A8J2RAC6</accession>
<dbReference type="Proteomes" id="UP000789390">
    <property type="component" value="Unassembled WGS sequence"/>
</dbReference>
<keyword evidence="10 16" id="KW-0378">Hydrolase</keyword>
<reference evidence="21" key="1">
    <citation type="submission" date="2021-11" db="EMBL/GenBank/DDBJ databases">
        <authorList>
            <person name="Schell T."/>
        </authorList>
    </citation>
    <scope>NUCLEOTIDE SEQUENCE</scope>
    <source>
        <strain evidence="21">M5</strain>
    </source>
</reference>
<organism evidence="21 22">
    <name type="scientific">Daphnia galeata</name>
    <dbReference type="NCBI Taxonomy" id="27404"/>
    <lineage>
        <taxon>Eukaryota</taxon>
        <taxon>Metazoa</taxon>
        <taxon>Ecdysozoa</taxon>
        <taxon>Arthropoda</taxon>
        <taxon>Crustacea</taxon>
        <taxon>Branchiopoda</taxon>
        <taxon>Diplostraca</taxon>
        <taxon>Cladocera</taxon>
        <taxon>Anomopoda</taxon>
        <taxon>Daphniidae</taxon>
        <taxon>Daphnia</taxon>
    </lineage>
</organism>
<protein>
    <recommendedName>
        <fullName evidence="16">Double-strand break repair protein</fullName>
    </recommendedName>
</protein>
<keyword evidence="7" id="KW-0479">Metal-binding</keyword>
<evidence type="ECO:0000256" key="3">
    <source>
        <dbReference type="ARBA" id="ARBA00004286"/>
    </source>
</evidence>
<evidence type="ECO:0000256" key="6">
    <source>
        <dbReference type="ARBA" id="ARBA00022722"/>
    </source>
</evidence>
<evidence type="ECO:0000256" key="9">
    <source>
        <dbReference type="ARBA" id="ARBA00022763"/>
    </source>
</evidence>
<dbReference type="GO" id="GO:0030145">
    <property type="term" value="F:manganese ion binding"/>
    <property type="evidence" value="ECO:0007669"/>
    <property type="project" value="UniProtKB-UniRule"/>
</dbReference>
<dbReference type="EMBL" id="CAKKLH010000002">
    <property type="protein sequence ID" value="CAH0098463.1"/>
    <property type="molecule type" value="Genomic_DNA"/>
</dbReference>
<dbReference type="AlphaFoldDB" id="A0A8J2RAC6"/>
<dbReference type="CDD" id="cd00840">
    <property type="entry name" value="MPP_Mre11_N"/>
    <property type="match status" value="1"/>
</dbReference>
<sequence length="704" mass="79173">MDDTSFENGDVDDESTFNILIATDIHLGFMEKHPVRGEDSFVTFEEILNYGKTMKADFVLLGGDLFHENKPSRKSLQKCMDLLRKYCLGPDEHTLQFLSDPDINFKDCSTPGVNFEDPNLRIALPVFSIHGNHDDPCGEGNYSVMDMLAATGFVNYFGKVPNLEQLKFQPILLKKGDTFVSIYGIGSMNDDRLFRLFQEEKVFFEVPAELEDEWFNILVLHQNRARHGCKSYAGEHFLPHFMHLVLWGHEHECRIEPEDSLDEFRITQPGSSVATSLSPGEAVPKHVGMLKVHKKDFCIEKLRLKTTRPFVFDTLSLDEFCDIGYQFANDEVVEKIRSKINDMLDFAKTLLSGHPNQPTLPLLRLRIEHESDQQFLNTRDLHVELSLEKLVANPEDVVKLVRKRSAQEKIEATVDEEAWDAVFNMESINMVEGHLENLLVEYYKESKKPLLVMHERTLAEAVRYYVDKTHDDAFRDLIDLQANKTKEQLKNNNAGTDRASFRDAFAHIREQRNVDTQQIIDEAHSWLSGEVPIVKREPAVGADFGQRQVDDAEMDIGTVLADMSPVQTRGRGRSRGRARAAATSTRGRGRGKAANKEAIMDKEDVTAISDSEEEFIPPPKLTTPRQTAKSSRGTRGVRASAASNASAGSSQITQAFARQSQISTQVTQRIAPAAPTPTLAPTATRVARPKASSARGVCYVSDSD</sequence>
<feature type="domain" description="Mre11 DNA-binding" evidence="20">
    <location>
        <begin position="297"/>
        <end position="465"/>
    </location>
</feature>
<keyword evidence="8 16" id="KW-0255">Endonuclease</keyword>
<comment type="cofactor">
    <cofactor evidence="1 16">
        <name>Mn(2+)</name>
        <dbReference type="ChEBI" id="CHEBI:29035"/>
    </cofactor>
</comment>
<dbReference type="Pfam" id="PF00149">
    <property type="entry name" value="Metallophos"/>
    <property type="match status" value="1"/>
</dbReference>
<dbReference type="PIRSF" id="PIRSF000882">
    <property type="entry name" value="DSB_repair_MRE11"/>
    <property type="match status" value="1"/>
</dbReference>
<evidence type="ECO:0000313" key="21">
    <source>
        <dbReference type="EMBL" id="CAH0098463.1"/>
    </source>
</evidence>
<evidence type="ECO:0000256" key="16">
    <source>
        <dbReference type="PIRNR" id="PIRNR000882"/>
    </source>
</evidence>
<dbReference type="GO" id="GO:0000723">
    <property type="term" value="P:telomere maintenance"/>
    <property type="evidence" value="ECO:0007669"/>
    <property type="project" value="TreeGrafter"/>
</dbReference>
<feature type="active site" description="Proton donor" evidence="17">
    <location>
        <position position="133"/>
    </location>
</feature>
<evidence type="ECO:0000256" key="1">
    <source>
        <dbReference type="ARBA" id="ARBA00001936"/>
    </source>
</evidence>
<keyword evidence="13 16" id="KW-0464">Manganese</keyword>
<comment type="similarity">
    <text evidence="4 16 18">Belongs to the MRE11/RAD32 family.</text>
</comment>
<evidence type="ECO:0000259" key="20">
    <source>
        <dbReference type="SMART" id="SM01347"/>
    </source>
</evidence>
<keyword evidence="12 16" id="KW-0234">DNA repair</keyword>
<dbReference type="InterPro" id="IPR041796">
    <property type="entry name" value="Mre11_N"/>
</dbReference>
<evidence type="ECO:0000256" key="19">
    <source>
        <dbReference type="SAM" id="MobiDB-lite"/>
    </source>
</evidence>
<keyword evidence="22" id="KW-1185">Reference proteome</keyword>
<dbReference type="SMART" id="SM01347">
    <property type="entry name" value="Mre11_DNA_bind"/>
    <property type="match status" value="1"/>
</dbReference>
<dbReference type="InterPro" id="IPR007281">
    <property type="entry name" value="Mre11_DNA-bd"/>
</dbReference>
<dbReference type="InterPro" id="IPR004843">
    <property type="entry name" value="Calcineurin-like_PHP"/>
</dbReference>
<keyword evidence="6 16" id="KW-0540">Nuclease</keyword>
<dbReference type="FunFam" id="3.60.21.10:FF:000011">
    <property type="entry name" value="Double-strand break repair protein"/>
    <property type="match status" value="1"/>
</dbReference>
<dbReference type="NCBIfam" id="TIGR00583">
    <property type="entry name" value="mre11"/>
    <property type="match status" value="1"/>
</dbReference>
<name>A0A8J2RAC6_9CRUS</name>
<dbReference type="GO" id="GO:0035861">
    <property type="term" value="C:site of double-strand break"/>
    <property type="evidence" value="ECO:0007669"/>
    <property type="project" value="TreeGrafter"/>
</dbReference>
<dbReference type="GO" id="GO:0031573">
    <property type="term" value="P:mitotic intra-S DNA damage checkpoint signaling"/>
    <property type="evidence" value="ECO:0007669"/>
    <property type="project" value="TreeGrafter"/>
</dbReference>
<dbReference type="PANTHER" id="PTHR10139:SF1">
    <property type="entry name" value="DOUBLE-STRAND BREAK REPAIR PROTEIN MRE11"/>
    <property type="match status" value="1"/>
</dbReference>
<evidence type="ECO:0000256" key="7">
    <source>
        <dbReference type="ARBA" id="ARBA00022723"/>
    </source>
</evidence>
<evidence type="ECO:0000256" key="13">
    <source>
        <dbReference type="ARBA" id="ARBA00023211"/>
    </source>
</evidence>
<evidence type="ECO:0000313" key="22">
    <source>
        <dbReference type="Proteomes" id="UP000789390"/>
    </source>
</evidence>
<keyword evidence="9 16" id="KW-0227">DNA damage</keyword>
<evidence type="ECO:0000256" key="15">
    <source>
        <dbReference type="ARBA" id="ARBA00023254"/>
    </source>
</evidence>
<dbReference type="Gene3D" id="3.60.21.10">
    <property type="match status" value="1"/>
</dbReference>
<feature type="compositionally biased region" description="Polar residues" evidence="19">
    <location>
        <begin position="651"/>
        <end position="668"/>
    </location>
</feature>
<comment type="caution">
    <text evidence="21">The sequence shown here is derived from an EMBL/GenBank/DDBJ whole genome shotgun (WGS) entry which is preliminary data.</text>
</comment>
<gene>
    <name evidence="21" type="ORF">DGAL_LOCUS542</name>
</gene>
<evidence type="ECO:0000256" key="11">
    <source>
        <dbReference type="ARBA" id="ARBA00022839"/>
    </source>
</evidence>
<dbReference type="GO" id="GO:0097552">
    <property type="term" value="P:mitochondrial double-strand break repair via homologous recombination"/>
    <property type="evidence" value="ECO:0007669"/>
    <property type="project" value="TreeGrafter"/>
</dbReference>
<evidence type="ECO:0000256" key="18">
    <source>
        <dbReference type="RuleBase" id="RU003447"/>
    </source>
</evidence>
<keyword evidence="5" id="KW-0158">Chromosome</keyword>
<proteinExistence type="inferred from homology"/>
<evidence type="ECO:0000256" key="10">
    <source>
        <dbReference type="ARBA" id="ARBA00022801"/>
    </source>
</evidence>
<evidence type="ECO:0000256" key="5">
    <source>
        <dbReference type="ARBA" id="ARBA00022454"/>
    </source>
</evidence>
<dbReference type="GO" id="GO:0000014">
    <property type="term" value="F:single-stranded DNA endodeoxyribonuclease activity"/>
    <property type="evidence" value="ECO:0007669"/>
    <property type="project" value="TreeGrafter"/>
</dbReference>
<dbReference type="PANTHER" id="PTHR10139">
    <property type="entry name" value="DOUBLE-STRAND BREAK REPAIR PROTEIN MRE11"/>
    <property type="match status" value="1"/>
</dbReference>
<dbReference type="OrthoDB" id="30417at2759"/>
<feature type="compositionally biased region" description="Polar residues" evidence="19">
    <location>
        <begin position="623"/>
        <end position="633"/>
    </location>
</feature>
<evidence type="ECO:0000256" key="4">
    <source>
        <dbReference type="ARBA" id="ARBA00009028"/>
    </source>
</evidence>
<dbReference type="GO" id="GO:0000724">
    <property type="term" value="P:double-strand break repair via homologous recombination"/>
    <property type="evidence" value="ECO:0007669"/>
    <property type="project" value="TreeGrafter"/>
</dbReference>
<keyword evidence="14 16" id="KW-0539">Nucleus</keyword>
<dbReference type="GO" id="GO:0030870">
    <property type="term" value="C:Mre11 complex"/>
    <property type="evidence" value="ECO:0007669"/>
    <property type="project" value="UniProtKB-UniRule"/>
</dbReference>
<evidence type="ECO:0000256" key="2">
    <source>
        <dbReference type="ARBA" id="ARBA00004123"/>
    </source>
</evidence>
<comment type="subcellular location">
    <subcellularLocation>
        <location evidence="3">Chromosome</location>
    </subcellularLocation>
    <subcellularLocation>
        <location evidence="2 16">Nucleus</location>
    </subcellularLocation>
</comment>